<dbReference type="SMART" id="SM00482">
    <property type="entry name" value="POLAc"/>
    <property type="match status" value="1"/>
</dbReference>
<dbReference type="Pfam" id="PF00476">
    <property type="entry name" value="DNA_pol_A"/>
    <property type="match status" value="1"/>
</dbReference>
<evidence type="ECO:0000256" key="3">
    <source>
        <dbReference type="ARBA" id="ARBA00049244"/>
    </source>
</evidence>
<dbReference type="EC" id="2.7.7.7" evidence="1"/>
<dbReference type="GO" id="GO:0006302">
    <property type="term" value="P:double-strand break repair"/>
    <property type="evidence" value="ECO:0007669"/>
    <property type="project" value="TreeGrafter"/>
</dbReference>
<protein>
    <recommendedName>
        <fullName evidence="1">DNA-directed DNA polymerase</fullName>
        <ecNumber evidence="1">2.7.7.7</ecNumber>
    </recommendedName>
</protein>
<evidence type="ECO:0000313" key="6">
    <source>
        <dbReference type="Proteomes" id="UP000034588"/>
    </source>
</evidence>
<dbReference type="GO" id="GO:0003887">
    <property type="term" value="F:DNA-directed DNA polymerase activity"/>
    <property type="evidence" value="ECO:0007669"/>
    <property type="project" value="UniProtKB-EC"/>
</dbReference>
<evidence type="ECO:0000256" key="1">
    <source>
        <dbReference type="ARBA" id="ARBA00012417"/>
    </source>
</evidence>
<dbReference type="GO" id="GO:0003677">
    <property type="term" value="F:DNA binding"/>
    <property type="evidence" value="ECO:0007669"/>
    <property type="project" value="InterPro"/>
</dbReference>
<reference evidence="5 6" key="1">
    <citation type="journal article" date="2015" name="Nature">
        <title>rRNA introns, odd ribosomes, and small enigmatic genomes across a large radiation of phyla.</title>
        <authorList>
            <person name="Brown C.T."/>
            <person name="Hug L.A."/>
            <person name="Thomas B.C."/>
            <person name="Sharon I."/>
            <person name="Castelle C.J."/>
            <person name="Singh A."/>
            <person name="Wilkins M.J."/>
            <person name="Williams K.H."/>
            <person name="Banfield J.F."/>
        </authorList>
    </citation>
    <scope>NUCLEOTIDE SEQUENCE [LARGE SCALE GENOMIC DNA]</scope>
</reference>
<dbReference type="Gene3D" id="1.10.150.20">
    <property type="entry name" value="5' to 3' exonuclease, C-terminal subdomain"/>
    <property type="match status" value="1"/>
</dbReference>
<proteinExistence type="predicted"/>
<organism evidence="5 6">
    <name type="scientific">Candidatus Gottesmanbacteria bacterium GW2011_GWB1_49_7</name>
    <dbReference type="NCBI Taxonomy" id="1618448"/>
    <lineage>
        <taxon>Bacteria</taxon>
        <taxon>Candidatus Gottesmaniibacteriota</taxon>
    </lineage>
</organism>
<dbReference type="InterPro" id="IPR001098">
    <property type="entry name" value="DNA-dir_DNA_pol_A_palm_dom"/>
</dbReference>
<dbReference type="PRINTS" id="PR00868">
    <property type="entry name" value="DNAPOLI"/>
</dbReference>
<dbReference type="SUPFAM" id="SSF56672">
    <property type="entry name" value="DNA/RNA polymerases"/>
    <property type="match status" value="1"/>
</dbReference>
<dbReference type="GO" id="GO:0006261">
    <property type="term" value="P:DNA-templated DNA replication"/>
    <property type="evidence" value="ECO:0007669"/>
    <property type="project" value="InterPro"/>
</dbReference>
<accession>A0A0G1YWC3</accession>
<sequence length="330" mass="38063">MKAGRFNFGEILDRVVEIERYQRVKDWANVFYDYKKLEKQRSTYLQGMIPKAEATGGWISTSIIIHGTVTGRVSSRNPNLQNITRTKPGLPNIRKLFTAPKGMLVIQADYSQAELRCIAQMSSDPELTRIYEQGLDLHNIAAARFYGDNYTKEQRNNTKNMQFGVAYEQSAKTFQEKHDIPEREAEQFIKWWWQTFRGVRTWKQEVNQQILKTGVVTSPFGRKRRFHLITNENKNEVLREGFNFLPQSTASDLTLHSFNKLFTELDQERIKLVLTVHDSIVGYVQEGYETGAGKIMQEVMAATPNDKLGWSFPFLAEIVVGHSWGELGEI</sequence>
<comment type="catalytic activity">
    <reaction evidence="3">
        <text>DNA(n) + a 2'-deoxyribonucleoside 5'-triphosphate = DNA(n+1) + diphosphate</text>
        <dbReference type="Rhea" id="RHEA:22508"/>
        <dbReference type="Rhea" id="RHEA-COMP:17339"/>
        <dbReference type="Rhea" id="RHEA-COMP:17340"/>
        <dbReference type="ChEBI" id="CHEBI:33019"/>
        <dbReference type="ChEBI" id="CHEBI:61560"/>
        <dbReference type="ChEBI" id="CHEBI:173112"/>
        <dbReference type="EC" id="2.7.7.7"/>
    </reaction>
</comment>
<evidence type="ECO:0000259" key="4">
    <source>
        <dbReference type="SMART" id="SM00482"/>
    </source>
</evidence>
<dbReference type="Proteomes" id="UP000034588">
    <property type="component" value="Unassembled WGS sequence"/>
</dbReference>
<dbReference type="AlphaFoldDB" id="A0A0G1YWC3"/>
<evidence type="ECO:0000313" key="5">
    <source>
        <dbReference type="EMBL" id="KKW10624.1"/>
    </source>
</evidence>
<dbReference type="InterPro" id="IPR043502">
    <property type="entry name" value="DNA/RNA_pol_sf"/>
</dbReference>
<comment type="caution">
    <text evidence="5">The sequence shown here is derived from an EMBL/GenBank/DDBJ whole genome shotgun (WGS) entry which is preliminary data.</text>
</comment>
<keyword evidence="2" id="KW-0235">DNA replication</keyword>
<feature type="domain" description="DNA-directed DNA polymerase family A palm" evidence="4">
    <location>
        <begin position="93"/>
        <end position="288"/>
    </location>
</feature>
<dbReference type="PANTHER" id="PTHR10133:SF27">
    <property type="entry name" value="DNA POLYMERASE NU"/>
    <property type="match status" value="1"/>
</dbReference>
<dbReference type="PANTHER" id="PTHR10133">
    <property type="entry name" value="DNA POLYMERASE I"/>
    <property type="match status" value="1"/>
</dbReference>
<evidence type="ECO:0000256" key="2">
    <source>
        <dbReference type="ARBA" id="ARBA00022705"/>
    </source>
</evidence>
<gene>
    <name evidence="5" type="ORF">UY48_C0033G0012</name>
</gene>
<name>A0A0G1YWC3_9BACT</name>
<dbReference type="EMBL" id="LCQD01000033">
    <property type="protein sequence ID" value="KKW10624.1"/>
    <property type="molecule type" value="Genomic_DNA"/>
</dbReference>
<dbReference type="InterPro" id="IPR002298">
    <property type="entry name" value="DNA_polymerase_A"/>
</dbReference>
<dbReference type="Gene3D" id="3.30.70.370">
    <property type="match status" value="1"/>
</dbReference>